<sequence>MALALTRSFVAPSLPSGFRSPPLRHRTRARGLRYSRKSSLRRRLLPSVTRTCVSATLVSSSASRPQSEPPETLVKPSVLTFQQAIQRLQVCSHPPLRFSLLVRRLNLEDAKRVHMCLIAVTDLPRSNASTI</sequence>
<proteinExistence type="predicted"/>
<reference evidence="1 2" key="1">
    <citation type="journal article" date="2014" name="Agronomy (Basel)">
        <title>A Draft Genome Sequence for Ensete ventricosum, the Drought-Tolerant Tree Against Hunger.</title>
        <authorList>
            <person name="Harrison J."/>
            <person name="Moore K.A."/>
            <person name="Paszkiewicz K."/>
            <person name="Jones T."/>
            <person name="Grant M."/>
            <person name="Ambacheew D."/>
            <person name="Muzemil S."/>
            <person name="Studholme D.J."/>
        </authorList>
    </citation>
    <scope>NUCLEOTIDE SEQUENCE [LARGE SCALE GENOMIC DNA]</scope>
</reference>
<gene>
    <name evidence="1" type="ORF">B296_00056081</name>
</gene>
<evidence type="ECO:0000313" key="2">
    <source>
        <dbReference type="Proteomes" id="UP000287651"/>
    </source>
</evidence>
<comment type="caution">
    <text evidence="1">The sequence shown here is derived from an EMBL/GenBank/DDBJ whole genome shotgun (WGS) entry which is preliminary data.</text>
</comment>
<organism evidence="1 2">
    <name type="scientific">Ensete ventricosum</name>
    <name type="common">Abyssinian banana</name>
    <name type="synonym">Musa ensete</name>
    <dbReference type="NCBI Taxonomy" id="4639"/>
    <lineage>
        <taxon>Eukaryota</taxon>
        <taxon>Viridiplantae</taxon>
        <taxon>Streptophyta</taxon>
        <taxon>Embryophyta</taxon>
        <taxon>Tracheophyta</taxon>
        <taxon>Spermatophyta</taxon>
        <taxon>Magnoliopsida</taxon>
        <taxon>Liliopsida</taxon>
        <taxon>Zingiberales</taxon>
        <taxon>Musaceae</taxon>
        <taxon>Ensete</taxon>
    </lineage>
</organism>
<dbReference type="EMBL" id="AMZH03016798">
    <property type="protein sequence ID" value="RRT43958.1"/>
    <property type="molecule type" value="Genomic_DNA"/>
</dbReference>
<dbReference type="Proteomes" id="UP000287651">
    <property type="component" value="Unassembled WGS sequence"/>
</dbReference>
<evidence type="ECO:0000313" key="1">
    <source>
        <dbReference type="EMBL" id="RRT43958.1"/>
    </source>
</evidence>
<dbReference type="AlphaFoldDB" id="A0A426XWM5"/>
<name>A0A426XWM5_ENSVE</name>
<protein>
    <submittedName>
        <fullName evidence="1">Uncharacterized protein</fullName>
    </submittedName>
</protein>
<accession>A0A426XWM5</accession>